<evidence type="ECO:0000256" key="3">
    <source>
        <dbReference type="ARBA" id="ARBA00022801"/>
    </source>
</evidence>
<evidence type="ECO:0000259" key="6">
    <source>
        <dbReference type="Pfam" id="PF00082"/>
    </source>
</evidence>
<evidence type="ECO:0000256" key="1">
    <source>
        <dbReference type="ARBA" id="ARBA00011073"/>
    </source>
</evidence>
<gene>
    <name evidence="7" type="ORF">CGLO_11676</name>
</gene>
<dbReference type="OMA" id="QLMPERH"/>
<accession>T0K073</accession>
<dbReference type="PROSITE" id="PS00138">
    <property type="entry name" value="SUBTILASE_SER"/>
    <property type="match status" value="1"/>
</dbReference>
<dbReference type="Proteomes" id="UP000015530">
    <property type="component" value="Unassembled WGS sequence"/>
</dbReference>
<evidence type="ECO:0000256" key="5">
    <source>
        <dbReference type="PROSITE-ProRule" id="PRU01240"/>
    </source>
</evidence>
<organism evidence="7 8">
    <name type="scientific">Colletotrichum gloeosporioides (strain Cg-14)</name>
    <name type="common">Anthracnose fungus</name>
    <name type="synonym">Glomerella cingulata</name>
    <dbReference type="NCBI Taxonomy" id="1237896"/>
    <lineage>
        <taxon>Eukaryota</taxon>
        <taxon>Fungi</taxon>
        <taxon>Dikarya</taxon>
        <taxon>Ascomycota</taxon>
        <taxon>Pezizomycotina</taxon>
        <taxon>Sordariomycetes</taxon>
        <taxon>Hypocreomycetidae</taxon>
        <taxon>Glomerellales</taxon>
        <taxon>Glomerellaceae</taxon>
        <taxon>Colletotrichum</taxon>
        <taxon>Colletotrichum gloeosporioides species complex</taxon>
    </lineage>
</organism>
<keyword evidence="2 5" id="KW-0645">Protease</keyword>
<keyword evidence="4 5" id="KW-0720">Serine protease</keyword>
<keyword evidence="3 5" id="KW-0378">Hydrolase</keyword>
<name>T0K073_COLGC</name>
<dbReference type="PANTHER" id="PTHR43806:SF11">
    <property type="entry name" value="CEREVISIN-RELATED"/>
    <property type="match status" value="1"/>
</dbReference>
<dbReference type="InterPro" id="IPR050131">
    <property type="entry name" value="Peptidase_S8_subtilisin-like"/>
</dbReference>
<dbReference type="Gene3D" id="3.40.50.200">
    <property type="entry name" value="Peptidase S8/S53 domain"/>
    <property type="match status" value="1"/>
</dbReference>
<dbReference type="InterPro" id="IPR023828">
    <property type="entry name" value="Peptidase_S8_Ser-AS"/>
</dbReference>
<dbReference type="PROSITE" id="PS51892">
    <property type="entry name" value="SUBTILASE"/>
    <property type="match status" value="1"/>
</dbReference>
<dbReference type="InterPro" id="IPR036852">
    <property type="entry name" value="Peptidase_S8/S53_dom_sf"/>
</dbReference>
<dbReference type="Pfam" id="PF00082">
    <property type="entry name" value="Peptidase_S8"/>
    <property type="match status" value="1"/>
</dbReference>
<dbReference type="InterPro" id="IPR000209">
    <property type="entry name" value="Peptidase_S8/S53_dom"/>
</dbReference>
<evidence type="ECO:0000313" key="8">
    <source>
        <dbReference type="Proteomes" id="UP000015530"/>
    </source>
</evidence>
<dbReference type="PANTHER" id="PTHR43806">
    <property type="entry name" value="PEPTIDASE S8"/>
    <property type="match status" value="1"/>
</dbReference>
<dbReference type="HOGENOM" id="CLU_050075_1_1_1"/>
<dbReference type="SUPFAM" id="SSF52743">
    <property type="entry name" value="Subtilisin-like"/>
    <property type="match status" value="1"/>
</dbReference>
<evidence type="ECO:0000256" key="4">
    <source>
        <dbReference type="ARBA" id="ARBA00022825"/>
    </source>
</evidence>
<comment type="caution">
    <text evidence="7">The sequence shown here is derived from an EMBL/GenBank/DDBJ whole genome shotgun (WGS) entry which is preliminary data.</text>
</comment>
<dbReference type="PRINTS" id="PR00723">
    <property type="entry name" value="SUBTILISIN"/>
</dbReference>
<proteinExistence type="inferred from homology"/>
<evidence type="ECO:0000313" key="7">
    <source>
        <dbReference type="EMBL" id="EQB49027.1"/>
    </source>
</evidence>
<evidence type="ECO:0000256" key="2">
    <source>
        <dbReference type="ARBA" id="ARBA00022670"/>
    </source>
</evidence>
<feature type="active site" description="Charge relay system" evidence="5">
    <location>
        <position position="86"/>
    </location>
</feature>
<dbReference type="GO" id="GO:0006508">
    <property type="term" value="P:proteolysis"/>
    <property type="evidence" value="ECO:0007669"/>
    <property type="project" value="UniProtKB-KW"/>
</dbReference>
<dbReference type="STRING" id="1237896.T0K073"/>
<protein>
    <submittedName>
        <fullName evidence="7">Pfs domain-containing protein</fullName>
    </submittedName>
</protein>
<feature type="active site" description="Charge relay system" evidence="5">
    <location>
        <position position="231"/>
    </location>
</feature>
<dbReference type="EMBL" id="AMYD01002445">
    <property type="protein sequence ID" value="EQB49027.1"/>
    <property type="molecule type" value="Genomic_DNA"/>
</dbReference>
<dbReference type="InterPro" id="IPR015500">
    <property type="entry name" value="Peptidase_S8_subtilisin-rel"/>
</dbReference>
<dbReference type="OrthoDB" id="5150903at2759"/>
<dbReference type="AlphaFoldDB" id="T0K073"/>
<sequence>MHLGQEEPVPDNERAGWAKGFLTSLTKWNESYISHLELDRRIKIAVLDTGFDTEDAALRTAIPEEHRHTRTKSFVEGENVHDKRGHGTHVAKLVSTIAPEATLYAAKISEGDEFDPKRIVDAINWAITKRVDIVTMSWGLRSFDHDIDHAIRQATSRGVIFFASASNSGANAPRSFPSFTPNVIAIHATDGMGNRWGGNPTQQPHGPNFSTLGTMIQSIWKSKKIYLSGTSFATPIAAGLAANLLAAIISLGMKPGLEDCLDHRVVDKAFSTSGMISIFRSMSEVRDGYDYVHPEVKWWKGHFKSQDAIDRHICKMVSDAILEPTSI</sequence>
<comment type="similarity">
    <text evidence="1 5">Belongs to the peptidase S8 family.</text>
</comment>
<dbReference type="GO" id="GO:0004252">
    <property type="term" value="F:serine-type endopeptidase activity"/>
    <property type="evidence" value="ECO:0007669"/>
    <property type="project" value="UniProtKB-UniRule"/>
</dbReference>
<feature type="domain" description="Peptidase S8/S53" evidence="6">
    <location>
        <begin position="40"/>
        <end position="248"/>
    </location>
</feature>
<feature type="active site" description="Charge relay system" evidence="5">
    <location>
        <position position="48"/>
    </location>
</feature>
<reference evidence="8" key="1">
    <citation type="journal article" date="2013" name="Mol. Plant Microbe Interact.">
        <title>Global aspects of pacC regulation of pathogenicity genes in Colletotrichum gloeosporioides as revealed by transcriptome analysis.</title>
        <authorList>
            <person name="Alkan N."/>
            <person name="Meng X."/>
            <person name="Friedlander G."/>
            <person name="Reuveni E."/>
            <person name="Sukno S."/>
            <person name="Sherman A."/>
            <person name="Thon M."/>
            <person name="Fluhr R."/>
            <person name="Prusky D."/>
        </authorList>
    </citation>
    <scope>NUCLEOTIDE SEQUENCE [LARGE SCALE GENOMIC DNA]</scope>
    <source>
        <strain evidence="8">Cg-14</strain>
    </source>
</reference>